<dbReference type="Pfam" id="PF13419">
    <property type="entry name" value="HAD_2"/>
    <property type="match status" value="1"/>
</dbReference>
<dbReference type="SUPFAM" id="SSF56784">
    <property type="entry name" value="HAD-like"/>
    <property type="match status" value="1"/>
</dbReference>
<reference evidence="2 3" key="1">
    <citation type="journal article" date="2014" name="Genome Announc.">
        <title>Draft Genome Sequence of the Agar-Degrading Bacterium Catenovulum sp. Strain DS-2, Isolated from Intestines of Haliotis diversicolor.</title>
        <authorList>
            <person name="Shan D."/>
            <person name="Li X."/>
            <person name="Gu Z."/>
            <person name="Wei G."/>
            <person name="Gao Z."/>
            <person name="Shao Z."/>
        </authorList>
    </citation>
    <scope>NUCLEOTIDE SEQUENCE [LARGE SCALE GENOMIC DNA]</scope>
    <source>
        <strain evidence="2 3">DS-2</strain>
    </source>
</reference>
<proteinExistence type="inferred from homology"/>
<dbReference type="PANTHER" id="PTHR43481:SF4">
    <property type="entry name" value="GLYCEROL-1-PHOSPHATE PHOSPHOHYDROLASE 1-RELATED"/>
    <property type="match status" value="1"/>
</dbReference>
<evidence type="ECO:0000256" key="1">
    <source>
        <dbReference type="ARBA" id="ARBA00006171"/>
    </source>
</evidence>
<dbReference type="InterPro" id="IPR023198">
    <property type="entry name" value="PGP-like_dom2"/>
</dbReference>
<dbReference type="SFLD" id="SFLDG01129">
    <property type="entry name" value="C1.5:_HAD__Beta-PGM__Phosphata"/>
    <property type="match status" value="1"/>
</dbReference>
<comment type="caution">
    <text evidence="2">The sequence shown here is derived from an EMBL/GenBank/DDBJ whole genome shotgun (WGS) entry which is preliminary data.</text>
</comment>
<dbReference type="Gene3D" id="1.10.150.240">
    <property type="entry name" value="Putative phosphatase, domain 2"/>
    <property type="match status" value="1"/>
</dbReference>
<dbReference type="AlphaFoldDB" id="W7QRK7"/>
<dbReference type="PANTHER" id="PTHR43481">
    <property type="entry name" value="FRUCTOSE-1-PHOSPHATE PHOSPHATASE"/>
    <property type="match status" value="1"/>
</dbReference>
<keyword evidence="2" id="KW-0378">Hydrolase</keyword>
<dbReference type="PATRIC" id="fig|1328313.3.peg.798"/>
<dbReference type="SFLD" id="SFLDS00003">
    <property type="entry name" value="Haloacid_Dehalogenase"/>
    <property type="match status" value="1"/>
</dbReference>
<dbReference type="CDD" id="cd07505">
    <property type="entry name" value="HAD_BPGM-like"/>
    <property type="match status" value="1"/>
</dbReference>
<name>W7QRK7_9ALTE</name>
<dbReference type="InterPro" id="IPR036412">
    <property type="entry name" value="HAD-like_sf"/>
</dbReference>
<gene>
    <name evidence="2" type="ORF">DS2_03850</name>
</gene>
<dbReference type="NCBIfam" id="TIGR02009">
    <property type="entry name" value="PGMB-YQAB-SF"/>
    <property type="match status" value="1"/>
</dbReference>
<organism evidence="2 3">
    <name type="scientific">Catenovulum agarivorans DS-2</name>
    <dbReference type="NCBI Taxonomy" id="1328313"/>
    <lineage>
        <taxon>Bacteria</taxon>
        <taxon>Pseudomonadati</taxon>
        <taxon>Pseudomonadota</taxon>
        <taxon>Gammaproteobacteria</taxon>
        <taxon>Alteromonadales</taxon>
        <taxon>Alteromonadaceae</taxon>
        <taxon>Catenovulum</taxon>
    </lineage>
</organism>
<evidence type="ECO:0000313" key="3">
    <source>
        <dbReference type="Proteomes" id="UP000019276"/>
    </source>
</evidence>
<dbReference type="GO" id="GO:0050308">
    <property type="term" value="F:sugar-phosphatase activity"/>
    <property type="evidence" value="ECO:0007669"/>
    <property type="project" value="TreeGrafter"/>
</dbReference>
<dbReference type="eggNOG" id="COG0637">
    <property type="taxonomic scope" value="Bacteria"/>
</dbReference>
<dbReference type="STRING" id="1328313.DS2_03850"/>
<sequence length="203" mass="22498">MNNCYQAYQAIIFDMDGTLVDSGQLHQHAWIDTLNKYAIPIEPALMRSLAGVPTKETIEILVKHFNVELTATSAEINDYKEQIVRQTMLDYVKPTQLAELAIANKGKRPMAVGTGAYTEEAKMILQACGLFELIDFVVGADQVANPKPAPDTFLHCAKLMAIAPQHCIVFEDAQTGMQAARDAGMDVVDVLETFNIKNDYFLE</sequence>
<keyword evidence="3" id="KW-1185">Reference proteome</keyword>
<dbReference type="PRINTS" id="PR00413">
    <property type="entry name" value="HADHALOGNASE"/>
</dbReference>
<dbReference type="InterPro" id="IPR006439">
    <property type="entry name" value="HAD-SF_hydro_IA"/>
</dbReference>
<dbReference type="InterPro" id="IPR051806">
    <property type="entry name" value="HAD-like_SPP"/>
</dbReference>
<comment type="similarity">
    <text evidence="1">Belongs to the HAD-like hydrolase superfamily. CbbY/CbbZ/Gph/YieH family.</text>
</comment>
<dbReference type="InterPro" id="IPR041492">
    <property type="entry name" value="HAD_2"/>
</dbReference>
<dbReference type="Gene3D" id="3.40.50.1000">
    <property type="entry name" value="HAD superfamily/HAD-like"/>
    <property type="match status" value="1"/>
</dbReference>
<dbReference type="NCBIfam" id="TIGR01509">
    <property type="entry name" value="HAD-SF-IA-v3"/>
    <property type="match status" value="1"/>
</dbReference>
<accession>W7QRK7</accession>
<dbReference type="InterPro" id="IPR010976">
    <property type="entry name" value="B-phosphoglucomutase_hydrolase"/>
</dbReference>
<dbReference type="OrthoDB" id="9800058at2"/>
<dbReference type="EMBL" id="ARZY01000004">
    <property type="protein sequence ID" value="EWH11612.1"/>
    <property type="molecule type" value="Genomic_DNA"/>
</dbReference>
<dbReference type="RefSeq" id="WP_035013314.1">
    <property type="nucleotide sequence ID" value="NZ_ARZY01000004.1"/>
</dbReference>
<dbReference type="Proteomes" id="UP000019276">
    <property type="component" value="Unassembled WGS sequence"/>
</dbReference>
<evidence type="ECO:0000313" key="2">
    <source>
        <dbReference type="EMBL" id="EWH11612.1"/>
    </source>
</evidence>
<dbReference type="InterPro" id="IPR023214">
    <property type="entry name" value="HAD_sf"/>
</dbReference>
<protein>
    <submittedName>
        <fullName evidence="2">HAD family hydrolase</fullName>
    </submittedName>
</protein>